<dbReference type="OrthoDB" id="9803632at2"/>
<evidence type="ECO:0000256" key="1">
    <source>
        <dbReference type="ARBA" id="ARBA00004141"/>
    </source>
</evidence>
<dbReference type="InterPro" id="IPR000537">
    <property type="entry name" value="UbiA_prenyltransferase"/>
</dbReference>
<evidence type="ECO:0000313" key="8">
    <source>
        <dbReference type="Proteomes" id="UP000434580"/>
    </source>
</evidence>
<feature type="transmembrane region" description="Helical" evidence="6">
    <location>
        <begin position="343"/>
        <end position="361"/>
    </location>
</feature>
<keyword evidence="3 6" id="KW-0812">Transmembrane</keyword>
<feature type="transmembrane region" description="Helical" evidence="6">
    <location>
        <begin position="423"/>
        <end position="441"/>
    </location>
</feature>
<reference evidence="7 8" key="1">
    <citation type="submission" date="2019-11" db="EMBL/GenBank/DDBJ databases">
        <authorList>
            <person name="Holert J."/>
        </authorList>
    </citation>
    <scope>NUCLEOTIDE SEQUENCE [LARGE SCALE GENOMIC DNA]</scope>
    <source>
        <strain evidence="7">BC5_2</strain>
    </source>
</reference>
<dbReference type="AlphaFoldDB" id="A0A5S9Q893"/>
<dbReference type="GO" id="GO:0016020">
    <property type="term" value="C:membrane"/>
    <property type="evidence" value="ECO:0007669"/>
    <property type="project" value="UniProtKB-SubCell"/>
</dbReference>
<evidence type="ECO:0000256" key="6">
    <source>
        <dbReference type="SAM" id="Phobius"/>
    </source>
</evidence>
<evidence type="ECO:0000313" key="7">
    <source>
        <dbReference type="EMBL" id="CAA0113608.1"/>
    </source>
</evidence>
<keyword evidence="4 6" id="KW-1133">Transmembrane helix</keyword>
<feature type="transmembrane region" description="Helical" evidence="6">
    <location>
        <begin position="317"/>
        <end position="337"/>
    </location>
</feature>
<dbReference type="Pfam" id="PF01040">
    <property type="entry name" value="UbiA"/>
    <property type="match status" value="1"/>
</dbReference>
<dbReference type="GO" id="GO:0016765">
    <property type="term" value="F:transferase activity, transferring alkyl or aryl (other than methyl) groups"/>
    <property type="evidence" value="ECO:0007669"/>
    <property type="project" value="InterPro"/>
</dbReference>
<dbReference type="GO" id="GO:0016757">
    <property type="term" value="F:glycosyltransferase activity"/>
    <property type="evidence" value="ECO:0007669"/>
    <property type="project" value="UniProtKB-KW"/>
</dbReference>
<protein>
    <submittedName>
        <fullName evidence="7">Decaprenyl-phosphate phosphoribosyltransferase</fullName>
        <ecNumber evidence="7">2.4.2.45</ecNumber>
    </submittedName>
</protein>
<name>A0A5S9Q893_9GAMM</name>
<evidence type="ECO:0000256" key="2">
    <source>
        <dbReference type="ARBA" id="ARBA00022475"/>
    </source>
</evidence>
<keyword evidence="7" id="KW-0808">Transferase</keyword>
<sequence>MTDDTQRPLVVDLDGTLINTDTLMESLMLFLKVNPLRIFLLFIWVLKGKAYFKHQVAERVDLNVASLPYNDAVLDLIRSARDAGRPCYLATGAVHKYADAIAEYTGLFDGVYATDSATSVNFTGKDKAEGLIRQFGEFEFDYVGNSSVDLRVWNHSHTAYVVSASSSLSARAADVSKHVVKLDAPKRTLKTWIKGIRVHQWVKNSLIAIPLFTSHQFLDVELLSLVALGILAFSLAASSVYVLNDLLDLESDRQHPSKCKRPFASGAIPVHYGLALFPVLLFSAFVISLFLPLPFVAALGLYYLLTVAYSFKLKQVILLDTIVLAALYTMRIIAGTLLINVAFSFWLLAFSVFIFLSLALVKRYTELVLMMAKGETKTIGRGYHGTDAPIVAAFGCAAGYIAVMVLALYVNSAEVLELYSNPSLLWLACLVMLYWISRVWMLAHRGQMHDDPIVFAVKDMQSLVTGIVVASVFFLAT</sequence>
<gene>
    <name evidence="7" type="ORF">DPBNPPHM_01695</name>
</gene>
<dbReference type="InterPro" id="IPR023214">
    <property type="entry name" value="HAD_sf"/>
</dbReference>
<dbReference type="InterPro" id="IPR044878">
    <property type="entry name" value="UbiA_sf"/>
</dbReference>
<keyword evidence="2" id="KW-1003">Cell membrane</keyword>
<dbReference type="EMBL" id="CACSII010000017">
    <property type="protein sequence ID" value="CAA0113608.1"/>
    <property type="molecule type" value="Genomic_DNA"/>
</dbReference>
<feature type="transmembrane region" description="Helical" evidence="6">
    <location>
        <begin position="453"/>
        <end position="476"/>
    </location>
</feature>
<feature type="transmembrane region" description="Helical" evidence="6">
    <location>
        <begin position="390"/>
        <end position="411"/>
    </location>
</feature>
<organism evidence="7 8">
    <name type="scientific">BD1-7 clade bacterium</name>
    <dbReference type="NCBI Taxonomy" id="2029982"/>
    <lineage>
        <taxon>Bacteria</taxon>
        <taxon>Pseudomonadati</taxon>
        <taxon>Pseudomonadota</taxon>
        <taxon>Gammaproteobacteria</taxon>
        <taxon>Cellvibrionales</taxon>
        <taxon>Spongiibacteraceae</taxon>
        <taxon>BD1-7 clade</taxon>
    </lineage>
</organism>
<proteinExistence type="predicted"/>
<dbReference type="SUPFAM" id="SSF56784">
    <property type="entry name" value="HAD-like"/>
    <property type="match status" value="1"/>
</dbReference>
<dbReference type="Pfam" id="PF12710">
    <property type="entry name" value="HAD"/>
    <property type="match status" value="1"/>
</dbReference>
<dbReference type="InterPro" id="IPR036412">
    <property type="entry name" value="HAD-like_sf"/>
</dbReference>
<dbReference type="CDD" id="cd13963">
    <property type="entry name" value="PT_UbiA_2"/>
    <property type="match status" value="1"/>
</dbReference>
<keyword evidence="5 6" id="KW-0472">Membrane</keyword>
<keyword evidence="7" id="KW-0328">Glycosyltransferase</keyword>
<evidence type="ECO:0000256" key="3">
    <source>
        <dbReference type="ARBA" id="ARBA00022692"/>
    </source>
</evidence>
<dbReference type="EC" id="2.4.2.45" evidence="7"/>
<dbReference type="NCBIfam" id="NF006088">
    <property type="entry name" value="PRK08238.1"/>
    <property type="match status" value="1"/>
</dbReference>
<dbReference type="Gene3D" id="1.10.357.140">
    <property type="entry name" value="UbiA prenyltransferase"/>
    <property type="match status" value="1"/>
</dbReference>
<dbReference type="Proteomes" id="UP000434580">
    <property type="component" value="Unassembled WGS sequence"/>
</dbReference>
<dbReference type="Gene3D" id="3.40.50.1000">
    <property type="entry name" value="HAD superfamily/HAD-like"/>
    <property type="match status" value="1"/>
</dbReference>
<evidence type="ECO:0000256" key="5">
    <source>
        <dbReference type="ARBA" id="ARBA00023136"/>
    </source>
</evidence>
<evidence type="ECO:0000256" key="4">
    <source>
        <dbReference type="ARBA" id="ARBA00022989"/>
    </source>
</evidence>
<feature type="transmembrane region" description="Helical" evidence="6">
    <location>
        <begin position="222"/>
        <end position="243"/>
    </location>
</feature>
<comment type="subcellular location">
    <subcellularLocation>
        <location evidence="1">Membrane</location>
        <topology evidence="1">Multi-pass membrane protein</topology>
    </subcellularLocation>
</comment>
<feature type="transmembrane region" description="Helical" evidence="6">
    <location>
        <begin position="279"/>
        <end position="305"/>
    </location>
</feature>
<accession>A0A5S9Q893</accession>